<evidence type="ECO:0000313" key="2">
    <source>
        <dbReference type="EMBL" id="KAJ1084748.1"/>
    </source>
</evidence>
<protein>
    <submittedName>
        <fullName evidence="2">Uncharacterized protein</fullName>
    </submittedName>
</protein>
<evidence type="ECO:0000313" key="3">
    <source>
        <dbReference type="Proteomes" id="UP001066276"/>
    </source>
</evidence>
<comment type="caution">
    <text evidence="2">The sequence shown here is derived from an EMBL/GenBank/DDBJ whole genome shotgun (WGS) entry which is preliminary data.</text>
</comment>
<feature type="compositionally biased region" description="Polar residues" evidence="1">
    <location>
        <begin position="42"/>
        <end position="51"/>
    </location>
</feature>
<organism evidence="2 3">
    <name type="scientific">Pleurodeles waltl</name>
    <name type="common">Iberian ribbed newt</name>
    <dbReference type="NCBI Taxonomy" id="8319"/>
    <lineage>
        <taxon>Eukaryota</taxon>
        <taxon>Metazoa</taxon>
        <taxon>Chordata</taxon>
        <taxon>Craniata</taxon>
        <taxon>Vertebrata</taxon>
        <taxon>Euteleostomi</taxon>
        <taxon>Amphibia</taxon>
        <taxon>Batrachia</taxon>
        <taxon>Caudata</taxon>
        <taxon>Salamandroidea</taxon>
        <taxon>Salamandridae</taxon>
        <taxon>Pleurodelinae</taxon>
        <taxon>Pleurodeles</taxon>
    </lineage>
</organism>
<gene>
    <name evidence="2" type="ORF">NDU88_004894</name>
</gene>
<reference evidence="2" key="1">
    <citation type="journal article" date="2022" name="bioRxiv">
        <title>Sequencing and chromosome-scale assembly of the giantPleurodeles waltlgenome.</title>
        <authorList>
            <person name="Brown T."/>
            <person name="Elewa A."/>
            <person name="Iarovenko S."/>
            <person name="Subramanian E."/>
            <person name="Araus A.J."/>
            <person name="Petzold A."/>
            <person name="Susuki M."/>
            <person name="Suzuki K.-i.T."/>
            <person name="Hayashi T."/>
            <person name="Toyoda A."/>
            <person name="Oliveira C."/>
            <person name="Osipova E."/>
            <person name="Leigh N.D."/>
            <person name="Simon A."/>
            <person name="Yun M.H."/>
        </authorList>
    </citation>
    <scope>NUCLEOTIDE SEQUENCE</scope>
    <source>
        <strain evidence="2">20211129_DDA</strain>
        <tissue evidence="2">Liver</tissue>
    </source>
</reference>
<evidence type="ECO:0000256" key="1">
    <source>
        <dbReference type="SAM" id="MobiDB-lite"/>
    </source>
</evidence>
<feature type="region of interest" description="Disordered" evidence="1">
    <location>
        <begin position="28"/>
        <end position="52"/>
    </location>
</feature>
<dbReference type="AlphaFoldDB" id="A0AAV7L7Z0"/>
<keyword evidence="3" id="KW-1185">Reference proteome</keyword>
<dbReference type="EMBL" id="JANPWB010000016">
    <property type="protein sequence ID" value="KAJ1084748.1"/>
    <property type="molecule type" value="Genomic_DNA"/>
</dbReference>
<dbReference type="Proteomes" id="UP001066276">
    <property type="component" value="Chromosome 12"/>
</dbReference>
<name>A0AAV7L7Z0_PLEWA</name>
<proteinExistence type="predicted"/>
<accession>A0AAV7L7Z0</accession>
<sequence length="66" mass="7557">MGLADMDVREAVRLPLPCPVWEPCKRRHGSRKTRLAREEQETSMSPPSDQTILPVAMRLPYLPNDL</sequence>